<organism evidence="3 4">
    <name type="scientific">Bodo saltans</name>
    <name type="common">Flagellated protozoan</name>
    <dbReference type="NCBI Taxonomy" id="75058"/>
    <lineage>
        <taxon>Eukaryota</taxon>
        <taxon>Discoba</taxon>
        <taxon>Euglenozoa</taxon>
        <taxon>Kinetoplastea</taxon>
        <taxon>Metakinetoplastina</taxon>
        <taxon>Eubodonida</taxon>
        <taxon>Bodonidae</taxon>
        <taxon>Bodo</taxon>
    </lineage>
</organism>
<feature type="region of interest" description="Disordered" evidence="1">
    <location>
        <begin position="341"/>
        <end position="386"/>
    </location>
</feature>
<dbReference type="InterPro" id="IPR056564">
    <property type="entry name" value="Ig-like_KY"/>
</dbReference>
<dbReference type="VEuPathDB" id="TriTrypDB:BSAL_07620"/>
<dbReference type="EMBL" id="CYKH01001409">
    <property type="protein sequence ID" value="CUI14560.1"/>
    <property type="molecule type" value="Genomic_DNA"/>
</dbReference>
<dbReference type="PANTHER" id="PTHR46333">
    <property type="entry name" value="CYTOKINESIS PROTEIN 3"/>
    <property type="match status" value="1"/>
</dbReference>
<feature type="region of interest" description="Disordered" evidence="1">
    <location>
        <begin position="623"/>
        <end position="669"/>
    </location>
</feature>
<feature type="region of interest" description="Disordered" evidence="1">
    <location>
        <begin position="1"/>
        <end position="25"/>
    </location>
</feature>
<feature type="region of interest" description="Disordered" evidence="1">
    <location>
        <begin position="208"/>
        <end position="253"/>
    </location>
</feature>
<dbReference type="InterPro" id="IPR052557">
    <property type="entry name" value="CAP/Cytokinesis_protein"/>
</dbReference>
<dbReference type="Proteomes" id="UP000051952">
    <property type="component" value="Unassembled WGS sequence"/>
</dbReference>
<protein>
    <recommendedName>
        <fullName evidence="2">KY-like immunoglobulin-like domain-containing protein</fullName>
    </recommendedName>
</protein>
<gene>
    <name evidence="3" type="ORF">BSAL_07620</name>
</gene>
<feature type="compositionally biased region" description="Low complexity" evidence="1">
    <location>
        <begin position="363"/>
        <end position="386"/>
    </location>
</feature>
<proteinExistence type="predicted"/>
<sequence length="865" mass="92375">MSKKGKPSAEATPPPPPPPTDTTAQDLLLLYARERSKKRLDLVEFTHAKYHDWLRFFGFAMEKELEWDKLNDQNQRSGRKHLRATIAMHRSASPQATPDAHSSIPLIGGAKTSKGASNGVYDASCPFASNAPSTHACWTLPPKLDAVDEFAIGLGPLPQATSVKAVVEQCIQPYKQVTWRLSEYACTHYKVRAIYRWLCEYIRCTPPQPKGSSGPSVTIQDPGSPPAAAKKPAAGAKGKGVQDAPPPPVATNPEDQAIISKTVEPLGMAQLFARMCEEAGVEVEVVKGSLKGVLDPIGKPQGFLPWAWNIVKAPDAEGQPRQYLVDVALSCCHMTPFDKRAGGGGVSSSPTPASPNVVPTTQSTPATASGFTTAAPTSTSGAAPPSFVDMPSGTKVFEPFYYFASPQQFGPLHFPEDQPKLLLQNLVTKSQWEASPRLNHEFYSLGLSLDSHKRRCNFTIKSTPVYISVGVSELGTTDLICRVYKGQMTTIDLATAEPIDGKFVWQQRDEGNSGKVTFSIMMPDVGNYVVAIGGRSNKRMCGSTLPDGAYFPTVLMYQVLVNFVSVNDPMFPRQHLSPTIVKLLEPLRHKVLGGPQRFAVAPCVPNILAVGVVNRIFKTGAGNAGGPSSRVDIPAAPSTPTPRAGSSSVNKKPAAGGKDKQVEAAAPVAAPPKPLAPEIERVQIELLPLNPKLCVFEGTVDLHIGLVELWVFFGDPASLCVGGAPSVTAHSDATASLQQVGDSSLNGSPAASPVPSAAAPPSPSPPKGVPTVLKPKGQFYPFVTEIQVVKRVPAKELALNEGRSLIQPLPAMERDRGAVLQLLTSVGVGEASHPRPVDDDGNARTIGTYFAGRQQQHQQSNTTKK</sequence>
<evidence type="ECO:0000256" key="1">
    <source>
        <dbReference type="SAM" id="MobiDB-lite"/>
    </source>
</evidence>
<feature type="compositionally biased region" description="Low complexity" evidence="1">
    <location>
        <begin position="748"/>
        <end position="757"/>
    </location>
</feature>
<dbReference type="Pfam" id="PF23265">
    <property type="entry name" value="Ig-like_KY"/>
    <property type="match status" value="1"/>
</dbReference>
<feature type="region of interest" description="Disordered" evidence="1">
    <location>
        <begin position="738"/>
        <end position="771"/>
    </location>
</feature>
<feature type="compositionally biased region" description="Polar residues" evidence="1">
    <location>
        <begin position="210"/>
        <end position="221"/>
    </location>
</feature>
<feature type="compositionally biased region" description="Polar residues" evidence="1">
    <location>
        <begin position="738"/>
        <end position="747"/>
    </location>
</feature>
<evidence type="ECO:0000259" key="2">
    <source>
        <dbReference type="Pfam" id="PF23265"/>
    </source>
</evidence>
<feature type="compositionally biased region" description="Low complexity" evidence="1">
    <location>
        <begin position="226"/>
        <end position="236"/>
    </location>
</feature>
<name>A0A0S4KHH2_BODSA</name>
<feature type="compositionally biased region" description="Pro residues" evidence="1">
    <location>
        <begin position="758"/>
        <end position="768"/>
    </location>
</feature>
<feature type="domain" description="KY-like immunoglobulin-like" evidence="2">
    <location>
        <begin position="430"/>
        <end position="570"/>
    </location>
</feature>
<evidence type="ECO:0000313" key="4">
    <source>
        <dbReference type="Proteomes" id="UP000051952"/>
    </source>
</evidence>
<keyword evidence="4" id="KW-1185">Reference proteome</keyword>
<accession>A0A0S4KHH2</accession>
<dbReference type="OrthoDB" id="272412at2759"/>
<evidence type="ECO:0000313" key="3">
    <source>
        <dbReference type="EMBL" id="CUI14560.1"/>
    </source>
</evidence>
<dbReference type="GO" id="GO:0005737">
    <property type="term" value="C:cytoplasm"/>
    <property type="evidence" value="ECO:0007669"/>
    <property type="project" value="TreeGrafter"/>
</dbReference>
<dbReference type="OMA" id="SEYACTH"/>
<dbReference type="PANTHER" id="PTHR46333:SF2">
    <property type="entry name" value="CYTOKINESIS PROTEIN 3"/>
    <property type="match status" value="1"/>
</dbReference>
<dbReference type="AlphaFoldDB" id="A0A0S4KHH2"/>
<reference evidence="4" key="1">
    <citation type="submission" date="2015-09" db="EMBL/GenBank/DDBJ databases">
        <authorList>
            <consortium name="Pathogen Informatics"/>
        </authorList>
    </citation>
    <scope>NUCLEOTIDE SEQUENCE [LARGE SCALE GENOMIC DNA]</scope>
    <source>
        <strain evidence="4">Lake Konstanz</strain>
    </source>
</reference>